<dbReference type="Pfam" id="PF02520">
    <property type="entry name" value="ANIS5_cation-bd"/>
    <property type="match status" value="1"/>
</dbReference>
<protein>
    <submittedName>
        <fullName evidence="5">SXP/RAL-2 family protein Ani s 5-like cation-binding domain-containing protein</fullName>
    </submittedName>
</protein>
<evidence type="ECO:0000313" key="4">
    <source>
        <dbReference type="Proteomes" id="UP000887561"/>
    </source>
</evidence>
<dbReference type="GO" id="GO:0030992">
    <property type="term" value="C:intraciliary transport particle B"/>
    <property type="evidence" value="ECO:0007669"/>
    <property type="project" value="InterPro"/>
</dbReference>
<dbReference type="GO" id="GO:0048487">
    <property type="term" value="F:beta-tubulin binding"/>
    <property type="evidence" value="ECO:0007669"/>
    <property type="project" value="InterPro"/>
</dbReference>
<dbReference type="WBParaSite" id="scaffold2591_cov214.g5107">
    <property type="protein sequence ID" value="scaffold2591_cov214.g5107"/>
    <property type="gene ID" value="scaffold2591_cov214.g5107"/>
</dbReference>
<dbReference type="InterPro" id="IPR003677">
    <property type="entry name" value="ANIS5_cation-bd"/>
</dbReference>
<keyword evidence="2" id="KW-0732">Signal</keyword>
<dbReference type="GO" id="GO:0005929">
    <property type="term" value="C:cilium"/>
    <property type="evidence" value="ECO:0007669"/>
    <property type="project" value="TreeGrafter"/>
</dbReference>
<evidence type="ECO:0000313" key="5">
    <source>
        <dbReference type="WBParaSite" id="scaffold2591_cov214.g5107"/>
    </source>
</evidence>
<dbReference type="PANTHER" id="PTHR31432">
    <property type="entry name" value="INTRAFLAGELLAR TRANSPORT PROTEIN 74 HOMOLOG"/>
    <property type="match status" value="1"/>
</dbReference>
<dbReference type="PANTHER" id="PTHR31432:SF0">
    <property type="entry name" value="INTRAFLAGELLAR TRANSPORT PROTEIN 74 HOMOLOG"/>
    <property type="match status" value="1"/>
</dbReference>
<dbReference type="GO" id="GO:0035735">
    <property type="term" value="P:intraciliary transport involved in cilium assembly"/>
    <property type="evidence" value="ECO:0007669"/>
    <property type="project" value="TreeGrafter"/>
</dbReference>
<dbReference type="AlphaFoldDB" id="A0A915M4T2"/>
<reference evidence="5" key="1">
    <citation type="submission" date="2022-11" db="UniProtKB">
        <authorList>
            <consortium name="WormBaseParasite"/>
        </authorList>
    </citation>
    <scope>IDENTIFICATION</scope>
</reference>
<keyword evidence="4" id="KW-1185">Reference proteome</keyword>
<dbReference type="Proteomes" id="UP000887561">
    <property type="component" value="Unplaced"/>
</dbReference>
<feature type="signal peptide" evidence="2">
    <location>
        <begin position="1"/>
        <end position="15"/>
    </location>
</feature>
<name>A0A915M4T2_MELJA</name>
<feature type="chain" id="PRO_5037548739" evidence="2">
    <location>
        <begin position="16"/>
        <end position="308"/>
    </location>
</feature>
<keyword evidence="1" id="KW-0175">Coiled coil</keyword>
<proteinExistence type="predicted"/>
<feature type="coiled-coil region" evidence="1">
    <location>
        <begin position="268"/>
        <end position="305"/>
    </location>
</feature>
<dbReference type="InterPro" id="IPR029602">
    <property type="entry name" value="IFT74"/>
</dbReference>
<accession>A0A915M4T2</accession>
<sequence>MIFFLFILFPISILSFTPFHPPPPHGHGHHPFPSALIRNVSVPARRQFFQIISSNVTKAQIETNLSGWAKDNGLQTEYENYTQTVQQHMKTSYDNLNKWLAGPALTLYNKFWDIRQNMGITRTEECQQIHQLLEAADPPLRCLVPAPQSVIPGPPPPNCFHPFNGHNEGTTLPSSRVGTSAGVGVPGTALGNRPLNRSTTAMGPRPGTMSRQMIAHQLPLGTAAAQQRPITQQGVSGARAAAMASRMGSRMGTAMGGGRMIADANYYIGLLHNKLNALEIELGNLNEELDKAEKGRENLLAYEQRFGL</sequence>
<feature type="domain" description="SXP/RAL-2 family protein Ani s 5-like cation-binding" evidence="3">
    <location>
        <begin position="44"/>
        <end position="135"/>
    </location>
</feature>
<evidence type="ECO:0000256" key="2">
    <source>
        <dbReference type="SAM" id="SignalP"/>
    </source>
</evidence>
<evidence type="ECO:0000256" key="1">
    <source>
        <dbReference type="SAM" id="Coils"/>
    </source>
</evidence>
<organism evidence="4 5">
    <name type="scientific">Meloidogyne javanica</name>
    <name type="common">Root-knot nematode worm</name>
    <dbReference type="NCBI Taxonomy" id="6303"/>
    <lineage>
        <taxon>Eukaryota</taxon>
        <taxon>Metazoa</taxon>
        <taxon>Ecdysozoa</taxon>
        <taxon>Nematoda</taxon>
        <taxon>Chromadorea</taxon>
        <taxon>Rhabditida</taxon>
        <taxon>Tylenchina</taxon>
        <taxon>Tylenchomorpha</taxon>
        <taxon>Tylenchoidea</taxon>
        <taxon>Meloidogynidae</taxon>
        <taxon>Meloidogyninae</taxon>
        <taxon>Meloidogyne</taxon>
        <taxon>Meloidogyne incognita group</taxon>
    </lineage>
</organism>
<evidence type="ECO:0000259" key="3">
    <source>
        <dbReference type="Pfam" id="PF02520"/>
    </source>
</evidence>